<dbReference type="PROSITE" id="PS51257">
    <property type="entry name" value="PROKAR_LIPOPROTEIN"/>
    <property type="match status" value="1"/>
</dbReference>
<dbReference type="EMBL" id="JBHSQJ010000012">
    <property type="protein sequence ID" value="MFC5906402.1"/>
    <property type="molecule type" value="Genomic_DNA"/>
</dbReference>
<reference evidence="3" key="1">
    <citation type="journal article" date="2019" name="Int. J. Syst. Evol. Microbiol.">
        <title>The Global Catalogue of Microorganisms (GCM) 10K type strain sequencing project: providing services to taxonomists for standard genome sequencing and annotation.</title>
        <authorList>
            <consortium name="The Broad Institute Genomics Platform"/>
            <consortium name="The Broad Institute Genome Sequencing Center for Infectious Disease"/>
            <person name="Wu L."/>
            <person name="Ma J."/>
        </authorList>
    </citation>
    <scope>NUCLEOTIDE SEQUENCE [LARGE SCALE GENOMIC DNA]</scope>
    <source>
        <strain evidence="3">JCM 4816</strain>
    </source>
</reference>
<dbReference type="RefSeq" id="WP_380579773.1">
    <property type="nucleotide sequence ID" value="NZ_JBHSQJ010000012.1"/>
</dbReference>
<dbReference type="Proteomes" id="UP001596174">
    <property type="component" value="Unassembled WGS sequence"/>
</dbReference>
<organism evidence="2 3">
    <name type="scientific">Streptacidiphilus monticola</name>
    <dbReference type="NCBI Taxonomy" id="2161674"/>
    <lineage>
        <taxon>Bacteria</taxon>
        <taxon>Bacillati</taxon>
        <taxon>Actinomycetota</taxon>
        <taxon>Actinomycetes</taxon>
        <taxon>Kitasatosporales</taxon>
        <taxon>Streptomycetaceae</taxon>
        <taxon>Streptacidiphilus</taxon>
    </lineage>
</organism>
<comment type="caution">
    <text evidence="2">The sequence shown here is derived from an EMBL/GenBank/DDBJ whole genome shotgun (WGS) entry which is preliminary data.</text>
</comment>
<accession>A0ABW1FWW5</accession>
<evidence type="ECO:0000256" key="1">
    <source>
        <dbReference type="SAM" id="MobiDB-lite"/>
    </source>
</evidence>
<evidence type="ECO:0008006" key="4">
    <source>
        <dbReference type="Google" id="ProtNLM"/>
    </source>
</evidence>
<gene>
    <name evidence="2" type="ORF">ACFP3V_04115</name>
</gene>
<feature type="compositionally biased region" description="Low complexity" evidence="1">
    <location>
        <begin position="37"/>
        <end position="69"/>
    </location>
</feature>
<feature type="region of interest" description="Disordered" evidence="1">
    <location>
        <begin position="33"/>
        <end position="73"/>
    </location>
</feature>
<evidence type="ECO:0000313" key="2">
    <source>
        <dbReference type="EMBL" id="MFC5906402.1"/>
    </source>
</evidence>
<keyword evidence="3" id="KW-1185">Reference proteome</keyword>
<name>A0ABW1FWW5_9ACTN</name>
<proteinExistence type="predicted"/>
<feature type="region of interest" description="Disordered" evidence="1">
    <location>
        <begin position="152"/>
        <end position="171"/>
    </location>
</feature>
<protein>
    <recommendedName>
        <fullName evidence="4">DUF732 domain-containing protein</fullName>
    </recommendedName>
</protein>
<sequence length="171" mass="17010">MDTSSRTRGGLVALGTVVALTALGLSACGSTTANGQSSSAGSTTVSMSPTPTGPLPTLTTSTQPGSPSGVRASGYSTDGLKLTVDFAAGICDKYGLRADESQAGKVLVTIVVTQSASPGQICPALAKFQSVSTDLASPLDQRRVVDTSDGHTVPLAHPATGRVTHGPAPSQ</sequence>
<evidence type="ECO:0000313" key="3">
    <source>
        <dbReference type="Proteomes" id="UP001596174"/>
    </source>
</evidence>